<dbReference type="EMBL" id="CP002594">
    <property type="protein sequence ID" value="AEA28783.1"/>
    <property type="molecule type" value="Genomic_DNA"/>
</dbReference>
<sequence length="167" mass="17440">MASLEDQESTLELINKEIADALTRQTSARSQVDTKAALVAGVAATATQFLAGGSHPAPLKVLAVLAYVADGLSFAAAVAAFAVAKFNDVPEPRVLVKMTGSSKARTLAHLAATRAKVYEKNQDKAHRKVIFWWFAVGALALGLCLSSFALALTPLAAPTSIPVKLAP</sequence>
<evidence type="ECO:0000313" key="3">
    <source>
        <dbReference type="Proteomes" id="UP000007809"/>
    </source>
</evidence>
<geneLocation type="plasmid" evidence="2 3">
    <name>pPSED01</name>
</geneLocation>
<name>F2L6R1_PSEUX</name>
<dbReference type="AlphaFoldDB" id="F2L6R1"/>
<dbReference type="KEGG" id="pdx:Psed_6696"/>
<reference evidence="2 3" key="1">
    <citation type="journal article" date="2011" name="J. Bacteriol.">
        <title>Genome sequence of the 1,4-dioxane-degrading Pseudonocardia dioxanivorans strain CB1190.</title>
        <authorList>
            <person name="Sales C.M."/>
            <person name="Mahendra S."/>
            <person name="Grostern A."/>
            <person name="Parales R.E."/>
            <person name="Goodwin L.A."/>
            <person name="Woyke T."/>
            <person name="Nolan M."/>
            <person name="Lapidus A."/>
            <person name="Chertkov O."/>
            <person name="Ovchinnikova G."/>
            <person name="Sczyrba A."/>
            <person name="Alvarez-Cohen L."/>
        </authorList>
    </citation>
    <scope>NUCLEOTIDE SEQUENCE [LARGE SCALE GENOMIC DNA]</scope>
    <source>
        <strain evidence="3">ATCC 55486 / DSM 44775 / JCM 13855 / CB1190</strain>
    </source>
</reference>
<keyword evidence="2" id="KW-0614">Plasmid</keyword>
<organism evidence="2 3">
    <name type="scientific">Pseudonocardia dioxanivorans (strain ATCC 55486 / DSM 44775 / JCM 13855 / CB1190)</name>
    <dbReference type="NCBI Taxonomy" id="675635"/>
    <lineage>
        <taxon>Bacteria</taxon>
        <taxon>Bacillati</taxon>
        <taxon>Actinomycetota</taxon>
        <taxon>Actinomycetes</taxon>
        <taxon>Pseudonocardiales</taxon>
        <taxon>Pseudonocardiaceae</taxon>
        <taxon>Pseudonocardia</taxon>
    </lineage>
</organism>
<dbReference type="Proteomes" id="UP000007809">
    <property type="component" value="Plasmid pPSED01"/>
</dbReference>
<evidence type="ECO:0000313" key="2">
    <source>
        <dbReference type="EMBL" id="AEA28783.1"/>
    </source>
</evidence>
<dbReference type="RefSeq" id="WP_013678679.1">
    <property type="nucleotide sequence ID" value="NC_015314.1"/>
</dbReference>
<gene>
    <name evidence="2" type="ordered locus">Psed_6696</name>
</gene>
<keyword evidence="1" id="KW-1133">Transmembrane helix</keyword>
<dbReference type="HOGENOM" id="CLU_129328_0_0_11"/>
<keyword evidence="3" id="KW-1185">Reference proteome</keyword>
<keyword evidence="1" id="KW-0812">Transmembrane</keyword>
<dbReference type="eggNOG" id="ENOG50344WZ">
    <property type="taxonomic scope" value="Bacteria"/>
</dbReference>
<accession>F2L6R1</accession>
<keyword evidence="1" id="KW-0472">Membrane</keyword>
<protein>
    <submittedName>
        <fullName evidence="2">Uncharacterized protein</fullName>
    </submittedName>
</protein>
<feature type="transmembrane region" description="Helical" evidence="1">
    <location>
        <begin position="64"/>
        <end position="84"/>
    </location>
</feature>
<feature type="transmembrane region" description="Helical" evidence="1">
    <location>
        <begin position="130"/>
        <end position="157"/>
    </location>
</feature>
<proteinExistence type="predicted"/>
<evidence type="ECO:0000256" key="1">
    <source>
        <dbReference type="SAM" id="Phobius"/>
    </source>
</evidence>